<comment type="caution">
    <text evidence="1">The sequence shown here is derived from an EMBL/GenBank/DDBJ whole genome shotgun (WGS) entry which is preliminary data.</text>
</comment>
<protein>
    <recommendedName>
        <fullName evidence="2">Sulfurtransferase complex subunit TusB</fullName>
    </recommendedName>
</protein>
<dbReference type="EMBL" id="LAZR01000109">
    <property type="protein sequence ID" value="KKN90549.1"/>
    <property type="molecule type" value="Genomic_DNA"/>
</dbReference>
<name>A0A0F9UFW1_9ZZZZ</name>
<dbReference type="InterPro" id="IPR007215">
    <property type="entry name" value="Sulphur_relay_TusB/DsrH"/>
</dbReference>
<sequence>MSKHPDGTPAVLHLLRHAPLEGAAFGHCLRTLGAAHGVVLIEDAVYALNPGTSIYVSLAQLPATVSLYALDTDMIGRGVSLALPARITVIGYAELVQLCVEYDKVLSW</sequence>
<dbReference type="GO" id="GO:0002143">
    <property type="term" value="P:tRNA wobble position uridine thiolation"/>
    <property type="evidence" value="ECO:0007669"/>
    <property type="project" value="InterPro"/>
</dbReference>
<dbReference type="Pfam" id="PF04077">
    <property type="entry name" value="DsrH"/>
    <property type="match status" value="1"/>
</dbReference>
<organism evidence="1">
    <name type="scientific">marine sediment metagenome</name>
    <dbReference type="NCBI Taxonomy" id="412755"/>
    <lineage>
        <taxon>unclassified sequences</taxon>
        <taxon>metagenomes</taxon>
        <taxon>ecological metagenomes</taxon>
    </lineage>
</organism>
<proteinExistence type="predicted"/>
<dbReference type="SUPFAM" id="SSF75169">
    <property type="entry name" value="DsrEFH-like"/>
    <property type="match status" value="1"/>
</dbReference>
<dbReference type="PANTHER" id="PTHR37526">
    <property type="entry name" value="PROTEIN TUSB"/>
    <property type="match status" value="1"/>
</dbReference>
<gene>
    <name evidence="1" type="ORF">LCGC14_0226910</name>
</gene>
<dbReference type="AlphaFoldDB" id="A0A0F9UFW1"/>
<dbReference type="GO" id="GO:1990228">
    <property type="term" value="C:sulfurtransferase complex"/>
    <property type="evidence" value="ECO:0007669"/>
    <property type="project" value="TreeGrafter"/>
</dbReference>
<dbReference type="NCBIfam" id="TIGR03011">
    <property type="entry name" value="sulf_tusB_dsrH"/>
    <property type="match status" value="1"/>
</dbReference>
<accession>A0A0F9UFW1</accession>
<evidence type="ECO:0008006" key="2">
    <source>
        <dbReference type="Google" id="ProtNLM"/>
    </source>
</evidence>
<reference evidence="1" key="1">
    <citation type="journal article" date="2015" name="Nature">
        <title>Complex archaea that bridge the gap between prokaryotes and eukaryotes.</title>
        <authorList>
            <person name="Spang A."/>
            <person name="Saw J.H."/>
            <person name="Jorgensen S.L."/>
            <person name="Zaremba-Niedzwiedzka K."/>
            <person name="Martijn J."/>
            <person name="Lind A.E."/>
            <person name="van Eijk R."/>
            <person name="Schleper C."/>
            <person name="Guy L."/>
            <person name="Ettema T.J."/>
        </authorList>
    </citation>
    <scope>NUCLEOTIDE SEQUENCE</scope>
</reference>
<dbReference type="PANTHER" id="PTHR37526:SF1">
    <property type="entry name" value="PROTEIN TUSB"/>
    <property type="match status" value="1"/>
</dbReference>
<dbReference type="Gene3D" id="3.40.1260.10">
    <property type="entry name" value="DsrEFH-like"/>
    <property type="match status" value="1"/>
</dbReference>
<evidence type="ECO:0000313" key="1">
    <source>
        <dbReference type="EMBL" id="KKN90549.1"/>
    </source>
</evidence>
<dbReference type="InterPro" id="IPR027396">
    <property type="entry name" value="DsrEFH-like"/>
</dbReference>